<organism evidence="2">
    <name type="scientific">marine metagenome</name>
    <dbReference type="NCBI Taxonomy" id="408172"/>
    <lineage>
        <taxon>unclassified sequences</taxon>
        <taxon>metagenomes</taxon>
        <taxon>ecological metagenomes</taxon>
    </lineage>
</organism>
<evidence type="ECO:0000259" key="1">
    <source>
        <dbReference type="PROSITE" id="PS50059"/>
    </source>
</evidence>
<evidence type="ECO:0000313" key="2">
    <source>
        <dbReference type="EMBL" id="SVB63611.1"/>
    </source>
</evidence>
<dbReference type="PROSITE" id="PS51257">
    <property type="entry name" value="PROKAR_LIPOPROTEIN"/>
    <property type="match status" value="1"/>
</dbReference>
<proteinExistence type="predicted"/>
<dbReference type="Pfam" id="PF00254">
    <property type="entry name" value="FKBP_C"/>
    <property type="match status" value="1"/>
</dbReference>
<dbReference type="InterPro" id="IPR046357">
    <property type="entry name" value="PPIase_dom_sf"/>
</dbReference>
<dbReference type="PROSITE" id="PS50059">
    <property type="entry name" value="FKBP_PPIASE"/>
    <property type="match status" value="1"/>
</dbReference>
<feature type="non-terminal residue" evidence="2">
    <location>
        <position position="338"/>
    </location>
</feature>
<feature type="domain" description="PPIase FKBP-type" evidence="1">
    <location>
        <begin position="173"/>
        <end position="292"/>
    </location>
</feature>
<dbReference type="AlphaFoldDB" id="A0A382FNR1"/>
<name>A0A382FNR1_9ZZZZ</name>
<protein>
    <recommendedName>
        <fullName evidence="1">PPIase FKBP-type domain-containing protein</fullName>
    </recommendedName>
</protein>
<dbReference type="InterPro" id="IPR001179">
    <property type="entry name" value="PPIase_FKBP_dom"/>
</dbReference>
<accession>A0A382FNR1</accession>
<reference evidence="2" key="1">
    <citation type="submission" date="2018-05" db="EMBL/GenBank/DDBJ databases">
        <authorList>
            <person name="Lanie J.A."/>
            <person name="Ng W.-L."/>
            <person name="Kazmierczak K.M."/>
            <person name="Andrzejewski T.M."/>
            <person name="Davidsen T.M."/>
            <person name="Wayne K.J."/>
            <person name="Tettelin H."/>
            <person name="Glass J.I."/>
            <person name="Rusch D."/>
            <person name="Podicherti R."/>
            <person name="Tsui H.-C.T."/>
            <person name="Winkler M.E."/>
        </authorList>
    </citation>
    <scope>NUCLEOTIDE SEQUENCE</scope>
</reference>
<dbReference type="GO" id="GO:0003755">
    <property type="term" value="F:peptidyl-prolyl cis-trans isomerase activity"/>
    <property type="evidence" value="ECO:0007669"/>
    <property type="project" value="InterPro"/>
</dbReference>
<sequence length="338" mass="37288">MNRSYLLVICLLFASFTGCIEDAEDEVETAPEEEIIRDWDFFPIGEGVTPSTNPSKLLAEGHHDLVANLSNHVAIGIVNLGNRSVDFNASFDQDHPMHFLDYSYDFDVTENSSKVEFDLVPDGIRILILEINSTSDFNSAVISANMNWDGGSSSKSISLYFNYVAKGERVEIGDTTYSYYSGFLERNGKLFDTNIEDVWDNYGYFWKETADANPHTATLPADNVGCNGTGDPSEDCDGSRQMILGFDQGMVGMYVNQTIYVVIPPEDAYGKTGSNALAGETLIFSIRIVSVEKKEIPMSEIRAIVTTDNETDSKVNGNEQVTFTFSATDSVSDSTITK</sequence>
<gene>
    <name evidence="2" type="ORF">METZ01_LOCUS216465</name>
</gene>
<dbReference type="EMBL" id="UINC01050538">
    <property type="protein sequence ID" value="SVB63611.1"/>
    <property type="molecule type" value="Genomic_DNA"/>
</dbReference>
<dbReference type="SUPFAM" id="SSF54534">
    <property type="entry name" value="FKBP-like"/>
    <property type="match status" value="1"/>
</dbReference>
<dbReference type="Gene3D" id="3.10.50.40">
    <property type="match status" value="1"/>
</dbReference>